<evidence type="ECO:0000259" key="7">
    <source>
        <dbReference type="Pfam" id="PF00082"/>
    </source>
</evidence>
<keyword evidence="3 5" id="KW-0378">Hydrolase</keyword>
<protein>
    <submittedName>
        <fullName evidence="8">S8 family serine peptidase</fullName>
    </submittedName>
</protein>
<feature type="region of interest" description="Disordered" evidence="6">
    <location>
        <begin position="213"/>
        <end position="232"/>
    </location>
</feature>
<geneLocation type="plasmid" evidence="8 9">
    <name>pRX1</name>
</geneLocation>
<name>A0ABZ0HXI5_9HYPH</name>
<dbReference type="PANTHER" id="PTHR43806">
    <property type="entry name" value="PEPTIDASE S8"/>
    <property type="match status" value="1"/>
</dbReference>
<evidence type="ECO:0000256" key="3">
    <source>
        <dbReference type="ARBA" id="ARBA00022801"/>
    </source>
</evidence>
<dbReference type="PROSITE" id="PS51892">
    <property type="entry name" value="SUBTILASE"/>
    <property type="match status" value="1"/>
</dbReference>
<dbReference type="InterPro" id="IPR000209">
    <property type="entry name" value="Peptidase_S8/S53_dom"/>
</dbReference>
<comment type="similarity">
    <text evidence="1 5">Belongs to the peptidase S8 family.</text>
</comment>
<keyword evidence="8" id="KW-0614">Plasmid</keyword>
<dbReference type="Gene3D" id="3.40.50.200">
    <property type="entry name" value="Peptidase S8/S53 domain"/>
    <property type="match status" value="1"/>
</dbReference>
<dbReference type="InterPro" id="IPR015500">
    <property type="entry name" value="Peptidase_S8_subtilisin-rel"/>
</dbReference>
<dbReference type="PROSITE" id="PS00137">
    <property type="entry name" value="SUBTILASE_HIS"/>
    <property type="match status" value="1"/>
</dbReference>
<dbReference type="InterPro" id="IPR036852">
    <property type="entry name" value="Peptidase_S8/S53_dom_sf"/>
</dbReference>
<evidence type="ECO:0000256" key="5">
    <source>
        <dbReference type="PROSITE-ProRule" id="PRU01240"/>
    </source>
</evidence>
<evidence type="ECO:0000313" key="9">
    <source>
        <dbReference type="Proteomes" id="UP001626536"/>
    </source>
</evidence>
<reference evidence="8 9" key="1">
    <citation type="submission" date="2023-10" db="EMBL/GenBank/DDBJ databases">
        <title>Novel methanotroph of the genus Methylocapsa from a subarctic wetland.</title>
        <authorList>
            <person name="Belova S.E."/>
            <person name="Oshkin I.Y."/>
            <person name="Miroshnikov K."/>
            <person name="Dedysh S.N."/>
        </authorList>
    </citation>
    <scope>NUCLEOTIDE SEQUENCE [LARGE SCALE GENOMIC DNA]</scope>
    <source>
        <strain evidence="8 9">RX1</strain>
        <plasmid evidence="8 9">pRX1</plasmid>
    </source>
</reference>
<accession>A0ABZ0HXI5</accession>
<dbReference type="SUPFAM" id="SSF52743">
    <property type="entry name" value="Subtilisin-like"/>
    <property type="match status" value="1"/>
</dbReference>
<keyword evidence="2 5" id="KW-0645">Protease</keyword>
<dbReference type="RefSeq" id="WP_318655059.1">
    <property type="nucleotide sequence ID" value="NZ_CP136863.1"/>
</dbReference>
<dbReference type="Pfam" id="PF00082">
    <property type="entry name" value="Peptidase_S8"/>
    <property type="match status" value="1"/>
</dbReference>
<keyword evidence="4 5" id="KW-0720">Serine protease</keyword>
<dbReference type="CDD" id="cd05561">
    <property type="entry name" value="Peptidases_S8_4"/>
    <property type="match status" value="1"/>
</dbReference>
<dbReference type="PANTHER" id="PTHR43806:SF11">
    <property type="entry name" value="CEREVISIN-RELATED"/>
    <property type="match status" value="1"/>
</dbReference>
<evidence type="ECO:0000256" key="6">
    <source>
        <dbReference type="SAM" id="MobiDB-lite"/>
    </source>
</evidence>
<keyword evidence="9" id="KW-1185">Reference proteome</keyword>
<gene>
    <name evidence="8" type="ORF">RZS28_19410</name>
</gene>
<dbReference type="Proteomes" id="UP001626536">
    <property type="component" value="Plasmid pRX1"/>
</dbReference>
<evidence type="ECO:0000256" key="4">
    <source>
        <dbReference type="ARBA" id="ARBA00022825"/>
    </source>
</evidence>
<dbReference type="EMBL" id="CP136863">
    <property type="protein sequence ID" value="WOJ91630.1"/>
    <property type="molecule type" value="Genomic_DNA"/>
</dbReference>
<evidence type="ECO:0000313" key="8">
    <source>
        <dbReference type="EMBL" id="WOJ91630.1"/>
    </source>
</evidence>
<evidence type="ECO:0000256" key="2">
    <source>
        <dbReference type="ARBA" id="ARBA00022670"/>
    </source>
</evidence>
<organism evidence="8 9">
    <name type="scientific">Methylocapsa polymorpha</name>
    <dbReference type="NCBI Taxonomy" id="3080828"/>
    <lineage>
        <taxon>Bacteria</taxon>
        <taxon>Pseudomonadati</taxon>
        <taxon>Pseudomonadota</taxon>
        <taxon>Alphaproteobacteria</taxon>
        <taxon>Hyphomicrobiales</taxon>
        <taxon>Beijerinckiaceae</taxon>
        <taxon>Methylocapsa</taxon>
    </lineage>
</organism>
<feature type="active site" description="Charge relay system" evidence="5">
    <location>
        <position position="357"/>
    </location>
</feature>
<feature type="domain" description="Peptidase S8/S53" evidence="7">
    <location>
        <begin position="348"/>
        <end position="586"/>
    </location>
</feature>
<feature type="active site" description="Charge relay system" evidence="5">
    <location>
        <position position="542"/>
    </location>
</feature>
<dbReference type="PRINTS" id="PR00723">
    <property type="entry name" value="SUBTILISIN"/>
</dbReference>
<proteinExistence type="inferred from homology"/>
<dbReference type="InterPro" id="IPR023827">
    <property type="entry name" value="Peptidase_S8_Asp-AS"/>
</dbReference>
<evidence type="ECO:0000256" key="1">
    <source>
        <dbReference type="ARBA" id="ARBA00011073"/>
    </source>
</evidence>
<feature type="active site" description="Charge relay system" evidence="5">
    <location>
        <position position="387"/>
    </location>
</feature>
<dbReference type="InterPro" id="IPR022398">
    <property type="entry name" value="Peptidase_S8_His-AS"/>
</dbReference>
<dbReference type="PROSITE" id="PS00136">
    <property type="entry name" value="SUBTILASE_ASP"/>
    <property type="match status" value="1"/>
</dbReference>
<sequence length="620" mass="65274">MPSVSPPENHVPTRARLRFIFIVFSSFFLSFSLYSRPAQATCTEAEIKGYCNSRPNFRVADEPLRTTLVTKCVGEHRRRCGLDPISTGIALPVSSAEELDPISTGAVPPIRSAEELDPISTGAVPPIKSAEELDPISTGAVPPIKSAEELDPTSAGAVPPIKSAEELDPTSAGAVPPIKSAEELDPISTGAVPPIKSAEKPQATLVRLNSSVPAATGESAQRRQVTSARRNSGITAADEHRFVPDEVLFEVRPDVSFQTTTDIARRERLQLLAPKPLSLTGKTMYRYRIVGKRTVVDTVAALQADSRITAVQPNYLYTLQSERVGALAEAQYVIPKMRLTEAHAISSGAKTLVAVIDAGVDRTHPEISNAVVAGFDAVGAKEEPSVHGTAVAGIIAAHAELAGVAPQARILAYRAFGGADAKAGTRGTTYDVLAGIEWSALHGARIVNMSFAGPRDPALSRELAAGARRGMIFIAAVGNEGRSAKPLYPAADENVIAVTATDQSDNIFKDSNHCPTTCIAAPGVEVLVAEPDDAYGFLTGTSLAAAHVTGVAALLVDVKPDLTFNGIRTLLFKTARHLNPSAEDQESVAGIVDAYQSLKAIAATVAIESVPTDATQVLAK</sequence>
<dbReference type="InterPro" id="IPR050131">
    <property type="entry name" value="Peptidase_S8_subtilisin-like"/>
</dbReference>